<gene>
    <name evidence="5" type="ORF">SAMN05216410_1585</name>
</gene>
<name>A0A1G6KGV9_9MICO</name>
<dbReference type="CDD" id="cd01392">
    <property type="entry name" value="HTH_LacI"/>
    <property type="match status" value="1"/>
</dbReference>
<keyword evidence="2" id="KW-0238">DNA-binding</keyword>
<dbReference type="InterPro" id="IPR028082">
    <property type="entry name" value="Peripla_BP_I"/>
</dbReference>
<dbReference type="AlphaFoldDB" id="A0A1G6KGV9"/>
<dbReference type="PANTHER" id="PTHR30146">
    <property type="entry name" value="LACI-RELATED TRANSCRIPTIONAL REPRESSOR"/>
    <property type="match status" value="1"/>
</dbReference>
<evidence type="ECO:0000256" key="3">
    <source>
        <dbReference type="ARBA" id="ARBA00023163"/>
    </source>
</evidence>
<keyword evidence="6" id="KW-1185">Reference proteome</keyword>
<dbReference type="Gene3D" id="3.40.50.2300">
    <property type="match status" value="2"/>
</dbReference>
<feature type="domain" description="HTH lacI-type" evidence="4">
    <location>
        <begin position="2"/>
        <end position="56"/>
    </location>
</feature>
<dbReference type="InterPro" id="IPR046335">
    <property type="entry name" value="LacI/GalR-like_sensor"/>
</dbReference>
<dbReference type="SUPFAM" id="SSF47413">
    <property type="entry name" value="lambda repressor-like DNA-binding domains"/>
    <property type="match status" value="1"/>
</dbReference>
<evidence type="ECO:0000313" key="5">
    <source>
        <dbReference type="EMBL" id="SDC29805.1"/>
    </source>
</evidence>
<dbReference type="SUPFAM" id="SSF53822">
    <property type="entry name" value="Periplasmic binding protein-like I"/>
    <property type="match status" value="1"/>
</dbReference>
<dbReference type="PANTHER" id="PTHR30146:SF109">
    <property type="entry name" value="HTH-TYPE TRANSCRIPTIONAL REGULATOR GALS"/>
    <property type="match status" value="1"/>
</dbReference>
<dbReference type="CDD" id="cd06267">
    <property type="entry name" value="PBP1_LacI_sugar_binding-like"/>
    <property type="match status" value="1"/>
</dbReference>
<dbReference type="PRINTS" id="PR00036">
    <property type="entry name" value="HTHLACI"/>
</dbReference>
<reference evidence="5 6" key="1">
    <citation type="submission" date="2016-09" db="EMBL/GenBank/DDBJ databases">
        <authorList>
            <person name="Capua I."/>
            <person name="De Benedictis P."/>
            <person name="Joannis T."/>
            <person name="Lombin L.H."/>
            <person name="Cattoli G."/>
        </authorList>
    </citation>
    <scope>NUCLEOTIDE SEQUENCE [LARGE SCALE GENOMIC DNA]</scope>
    <source>
        <strain evidence="5 6">ISLP-3</strain>
    </source>
</reference>
<dbReference type="SMART" id="SM00354">
    <property type="entry name" value="HTH_LACI"/>
    <property type="match status" value="1"/>
</dbReference>
<dbReference type="InterPro" id="IPR000843">
    <property type="entry name" value="HTH_LacI"/>
</dbReference>
<evidence type="ECO:0000313" key="6">
    <source>
        <dbReference type="Proteomes" id="UP000199039"/>
    </source>
</evidence>
<evidence type="ECO:0000256" key="1">
    <source>
        <dbReference type="ARBA" id="ARBA00023015"/>
    </source>
</evidence>
<evidence type="ECO:0000259" key="4">
    <source>
        <dbReference type="PROSITE" id="PS50932"/>
    </source>
</evidence>
<dbReference type="Gene3D" id="1.10.260.40">
    <property type="entry name" value="lambda repressor-like DNA-binding domains"/>
    <property type="match status" value="1"/>
</dbReference>
<keyword evidence="1" id="KW-0805">Transcription regulation</keyword>
<dbReference type="Proteomes" id="UP000199039">
    <property type="component" value="Unassembled WGS sequence"/>
</dbReference>
<proteinExistence type="predicted"/>
<protein>
    <submittedName>
        <fullName evidence="5">Transcriptional regulator, LacI family</fullName>
    </submittedName>
</protein>
<dbReference type="EMBL" id="FMYH01000002">
    <property type="protein sequence ID" value="SDC29805.1"/>
    <property type="molecule type" value="Genomic_DNA"/>
</dbReference>
<sequence length="338" mass="35816">MTTMSDVAREAGVSVMTVSNVVNGRPRVGAETRLRVLDVIAGLGYEVNLNARRLRAGRTDTVALIVPCFDHVYFGDLAARVARALEATGRHLVVEQGGATREGELAAVSLARLKMYDGVLLSVVGLDSADVDRLRTATPIVLLGERELPERFDHVSMGNVEGARLATAHMLATGSRSVVILGGAREWSPQESGMSQMRTAGWRAAHADAGREPDPRLVIEMAAPDSAEAHRAIGALVDSRVPFDGVFAVTDAVAIGVLAGLAAAGLRVPEDVQVIGFDNLNLSEFLVPALSTVDPGHLAMVDGALRLLDRRIAAGDEPVVPEHVVGPVRLVLRGSTRR</sequence>
<dbReference type="GO" id="GO:0003700">
    <property type="term" value="F:DNA-binding transcription factor activity"/>
    <property type="evidence" value="ECO:0007669"/>
    <property type="project" value="TreeGrafter"/>
</dbReference>
<dbReference type="PROSITE" id="PS50932">
    <property type="entry name" value="HTH_LACI_2"/>
    <property type="match status" value="1"/>
</dbReference>
<dbReference type="PROSITE" id="PS00356">
    <property type="entry name" value="HTH_LACI_1"/>
    <property type="match status" value="1"/>
</dbReference>
<dbReference type="GO" id="GO:0000976">
    <property type="term" value="F:transcription cis-regulatory region binding"/>
    <property type="evidence" value="ECO:0007669"/>
    <property type="project" value="TreeGrafter"/>
</dbReference>
<dbReference type="Pfam" id="PF00356">
    <property type="entry name" value="LacI"/>
    <property type="match status" value="1"/>
</dbReference>
<accession>A0A1G6KGV9</accession>
<keyword evidence="3" id="KW-0804">Transcription</keyword>
<dbReference type="InterPro" id="IPR010982">
    <property type="entry name" value="Lambda_DNA-bd_dom_sf"/>
</dbReference>
<dbReference type="Pfam" id="PF13377">
    <property type="entry name" value="Peripla_BP_3"/>
    <property type="match status" value="1"/>
</dbReference>
<organism evidence="5 6">
    <name type="scientific">Sanguibacter gelidistatuariae</name>
    <dbReference type="NCBI Taxonomy" id="1814289"/>
    <lineage>
        <taxon>Bacteria</taxon>
        <taxon>Bacillati</taxon>
        <taxon>Actinomycetota</taxon>
        <taxon>Actinomycetes</taxon>
        <taxon>Micrococcales</taxon>
        <taxon>Sanguibacteraceae</taxon>
        <taxon>Sanguibacter</taxon>
    </lineage>
</organism>
<evidence type="ECO:0000256" key="2">
    <source>
        <dbReference type="ARBA" id="ARBA00023125"/>
    </source>
</evidence>
<dbReference type="STRING" id="1814289.SAMN05216410_1585"/>